<dbReference type="GO" id="GO:0000049">
    <property type="term" value="F:tRNA binding"/>
    <property type="evidence" value="ECO:0007669"/>
    <property type="project" value="UniProtKB-UniRule"/>
</dbReference>
<feature type="domain" description="NFACT RNA-binding" evidence="6">
    <location>
        <begin position="459"/>
        <end position="555"/>
    </location>
</feature>
<dbReference type="GO" id="GO:0043023">
    <property type="term" value="F:ribosomal large subunit binding"/>
    <property type="evidence" value="ECO:0007669"/>
    <property type="project" value="UniProtKB-UniRule"/>
</dbReference>
<dbReference type="InterPro" id="IPR043682">
    <property type="entry name" value="RqcH_bacterial"/>
</dbReference>
<reference evidence="7" key="2">
    <citation type="submission" date="2021-04" db="EMBL/GenBank/DDBJ databases">
        <authorList>
            <person name="Gilroy R."/>
        </authorList>
    </citation>
    <scope>NUCLEOTIDE SEQUENCE</scope>
    <source>
        <strain evidence="7">742</strain>
    </source>
</reference>
<accession>A0A9E2KIC4</accession>
<comment type="function">
    <text evidence="5">Key component of the ribosome quality control system (RQC), a ribosome-associated complex that mediates the extraction of incompletely synthesized nascent chains from stalled ribosomes and their subsequent degradation. RqcH recruits Ala-charged tRNA, and with RqcP directs the elongation of stalled nascent chains on 50S ribosomal subunits, leading to non-templated C-terminal alanine extensions (Ala tail). The Ala tail promotes nascent chain degradation. May add between 1 and at least 8 Ala residues. Binds to stalled 50S ribosomal subunits.</text>
</comment>
<evidence type="ECO:0000256" key="2">
    <source>
        <dbReference type="ARBA" id="ARBA00022730"/>
    </source>
</evidence>
<evidence type="ECO:0000256" key="4">
    <source>
        <dbReference type="ARBA" id="ARBA00022917"/>
    </source>
</evidence>
<organism evidence="7 8">
    <name type="scientific">Candidatus Faecalibacterium intestinavium</name>
    <dbReference type="NCBI Taxonomy" id="2838580"/>
    <lineage>
        <taxon>Bacteria</taxon>
        <taxon>Bacillati</taxon>
        <taxon>Bacillota</taxon>
        <taxon>Clostridia</taxon>
        <taxon>Eubacteriales</taxon>
        <taxon>Oscillospiraceae</taxon>
        <taxon>Faecalibacterium</taxon>
    </lineage>
</organism>
<evidence type="ECO:0000256" key="5">
    <source>
        <dbReference type="HAMAP-Rule" id="MF_00844"/>
    </source>
</evidence>
<dbReference type="Proteomes" id="UP000824178">
    <property type="component" value="Unassembled WGS sequence"/>
</dbReference>
<dbReference type="AlphaFoldDB" id="A0A9E2KIC4"/>
<dbReference type="PANTHER" id="PTHR15239">
    <property type="entry name" value="NUCLEAR EXPORT MEDIATOR FACTOR NEMF"/>
    <property type="match status" value="1"/>
</dbReference>
<dbReference type="InterPro" id="IPR051608">
    <property type="entry name" value="RQC_Subunit_NEMF"/>
</dbReference>
<dbReference type="GO" id="GO:0019843">
    <property type="term" value="F:rRNA binding"/>
    <property type="evidence" value="ECO:0007669"/>
    <property type="project" value="UniProtKB-UniRule"/>
</dbReference>
<comment type="caution">
    <text evidence="7">The sequence shown here is derived from an EMBL/GenBank/DDBJ whole genome shotgun (WGS) entry which is preliminary data.</text>
</comment>
<evidence type="ECO:0000313" key="8">
    <source>
        <dbReference type="Proteomes" id="UP000824178"/>
    </source>
</evidence>
<dbReference type="GO" id="GO:1990112">
    <property type="term" value="C:RQC complex"/>
    <property type="evidence" value="ECO:0007669"/>
    <property type="project" value="TreeGrafter"/>
</dbReference>
<protein>
    <recommendedName>
        <fullName evidence="5">Rqc2 homolog RqcH</fullName>
        <shortName evidence="5">RqcH</shortName>
    </recommendedName>
</protein>
<keyword evidence="3 5" id="KW-0694">RNA-binding</keyword>
<reference evidence="7" key="1">
    <citation type="journal article" date="2021" name="PeerJ">
        <title>Extensive microbial diversity within the chicken gut microbiome revealed by metagenomics and culture.</title>
        <authorList>
            <person name="Gilroy R."/>
            <person name="Ravi A."/>
            <person name="Getino M."/>
            <person name="Pursley I."/>
            <person name="Horton D.L."/>
            <person name="Alikhan N.F."/>
            <person name="Baker D."/>
            <person name="Gharbi K."/>
            <person name="Hall N."/>
            <person name="Watson M."/>
            <person name="Adriaenssens E.M."/>
            <person name="Foster-Nyarko E."/>
            <person name="Jarju S."/>
            <person name="Secka A."/>
            <person name="Antonio M."/>
            <person name="Oren A."/>
            <person name="Chaudhuri R.R."/>
            <person name="La Ragione R."/>
            <person name="Hildebrand F."/>
            <person name="Pallen M.J."/>
        </authorList>
    </citation>
    <scope>NUCLEOTIDE SEQUENCE</scope>
    <source>
        <strain evidence="7">742</strain>
    </source>
</reference>
<dbReference type="HAMAP" id="MF_00844_B">
    <property type="entry name" value="RqcH_B"/>
    <property type="match status" value="1"/>
</dbReference>
<dbReference type="InterPro" id="IPR008532">
    <property type="entry name" value="NFACT_RNA-bd"/>
</dbReference>
<dbReference type="GO" id="GO:0072344">
    <property type="term" value="P:rescue of stalled ribosome"/>
    <property type="evidence" value="ECO:0007669"/>
    <property type="project" value="UniProtKB-UniRule"/>
</dbReference>
<keyword evidence="2 5" id="KW-0699">rRNA-binding</keyword>
<dbReference type="PANTHER" id="PTHR15239:SF6">
    <property type="entry name" value="RIBOSOME QUALITY CONTROL COMPLEX SUBUNIT NEMF"/>
    <property type="match status" value="1"/>
</dbReference>
<evidence type="ECO:0000256" key="3">
    <source>
        <dbReference type="ARBA" id="ARBA00022884"/>
    </source>
</evidence>
<keyword evidence="4 5" id="KW-0648">Protein biosynthesis</keyword>
<evidence type="ECO:0000313" key="7">
    <source>
        <dbReference type="EMBL" id="MBU3818851.1"/>
    </source>
</evidence>
<gene>
    <name evidence="5" type="primary">rqcH</name>
    <name evidence="7" type="ORF">H9864_00465</name>
</gene>
<comment type="similarity">
    <text evidence="5">Belongs to the NEMF family.</text>
</comment>
<keyword evidence="1 5" id="KW-0820">tRNA-binding</keyword>
<comment type="subunit">
    <text evidence="5">Associates with stalled 50S ribosomal subunits. Binds to RqcP.</text>
</comment>
<dbReference type="Pfam" id="PF05670">
    <property type="entry name" value="NFACT-R_1"/>
    <property type="match status" value="1"/>
</dbReference>
<evidence type="ECO:0000256" key="1">
    <source>
        <dbReference type="ARBA" id="ARBA00022555"/>
    </source>
</evidence>
<evidence type="ECO:0000259" key="6">
    <source>
        <dbReference type="Pfam" id="PF05670"/>
    </source>
</evidence>
<dbReference type="Gene3D" id="2.30.310.10">
    <property type="entry name" value="ibrinogen binding protein from staphylococcus aureus domain"/>
    <property type="match status" value="1"/>
</dbReference>
<sequence>MALDAATLALVTNELNQTLTDAKIAKLFEPTRDELVLTLRTRTETYSLLLSARSGSARVCLTRESFENPETPPSFCMLMRKHLTGGRLLGVHMEPGDRIVYFDFLCTNEMGDLVQNTLCAELMGRYSNLVLVQNNKIIDALKRVDFEDSEIRQLLPGLPYTVPPKPARPDFLAVSAASIVSLACQKDLPVADALNKTVAGVGPVVCREAAWRAFDGEHLLANELTRDQQLRLMEVIDQLKEEHAAGGCPCSVVTPEGKPVEFTFFRPRQYGNAYMIKEWPSFGGMLEGYYAEKDRVERLRTKSKELHKAVHNMYERAVRKQAARKEELAATEKSEKLRLYGELLSANLYLARKGMKSITVANWYDEGKEITIPLDLRFTPSQNAQNFFKNYKKKQTAARMLVELLAEGEKEIVYLETVLYEVETASGEAALNEIRAELKSQGYLKYYKQRDKKAKPADFLRFTSSDGFEILVGRNNAQNDRLTLHTARGKDLWFHVQKAPGSHVVVMSRGQDIPDSTRQEAAELAVIYSSAYKAGTGAKVAVDTTEVKNIWKAAGAKPGMVLYEVYTTVYITPREELPEQLRKQ</sequence>
<dbReference type="EMBL" id="JAHLFH010000009">
    <property type="protein sequence ID" value="MBU3818851.1"/>
    <property type="molecule type" value="Genomic_DNA"/>
</dbReference>
<name>A0A9E2KIC4_9FIRM</name>
<proteinExistence type="inferred from homology"/>
<dbReference type="Pfam" id="PF05833">
    <property type="entry name" value="NFACT_N"/>
    <property type="match status" value="1"/>
</dbReference>